<organism evidence="10 11">
    <name type="scientific">Fusarium zealandicum</name>
    <dbReference type="NCBI Taxonomy" id="1053134"/>
    <lineage>
        <taxon>Eukaryota</taxon>
        <taxon>Fungi</taxon>
        <taxon>Dikarya</taxon>
        <taxon>Ascomycota</taxon>
        <taxon>Pezizomycotina</taxon>
        <taxon>Sordariomycetes</taxon>
        <taxon>Hypocreomycetidae</taxon>
        <taxon>Hypocreales</taxon>
        <taxon>Nectriaceae</taxon>
        <taxon>Fusarium</taxon>
        <taxon>Fusarium staphyleae species complex</taxon>
    </lineage>
</organism>
<keyword evidence="11" id="KW-1185">Reference proteome</keyword>
<feature type="transmembrane region" description="Helical" evidence="9">
    <location>
        <begin position="118"/>
        <end position="135"/>
    </location>
</feature>
<keyword evidence="7 9" id="KW-1133">Transmembrane helix</keyword>
<keyword evidence="8 9" id="KW-0472">Membrane</keyword>
<evidence type="ECO:0000256" key="5">
    <source>
        <dbReference type="ARBA" id="ARBA00022502"/>
    </source>
</evidence>
<evidence type="ECO:0000256" key="7">
    <source>
        <dbReference type="ARBA" id="ARBA00022989"/>
    </source>
</evidence>
<proteinExistence type="inferred from homology"/>
<evidence type="ECO:0000256" key="9">
    <source>
        <dbReference type="RuleBase" id="RU280819"/>
    </source>
</evidence>
<feature type="transmembrane region" description="Helical" evidence="9">
    <location>
        <begin position="259"/>
        <end position="281"/>
    </location>
</feature>
<evidence type="ECO:0000256" key="8">
    <source>
        <dbReference type="ARBA" id="ARBA00023136"/>
    </source>
</evidence>
<evidence type="ECO:0000256" key="2">
    <source>
        <dbReference type="ARBA" id="ARBA00004477"/>
    </source>
</evidence>
<keyword evidence="9" id="KW-0256">Endoplasmic reticulum</keyword>
<reference evidence="10" key="2">
    <citation type="submission" date="2020-05" db="EMBL/GenBank/DDBJ databases">
        <authorList>
            <person name="Kim H.-S."/>
            <person name="Proctor R.H."/>
            <person name="Brown D.W."/>
        </authorList>
    </citation>
    <scope>NUCLEOTIDE SEQUENCE</scope>
    <source>
        <strain evidence="10">NRRL 22465</strain>
    </source>
</reference>
<comment type="caution">
    <text evidence="10">The sequence shown here is derived from an EMBL/GenBank/DDBJ whole genome shotgun (WGS) entry which is preliminary data.</text>
</comment>
<dbReference type="GO" id="GO:0005789">
    <property type="term" value="C:endoplasmic reticulum membrane"/>
    <property type="evidence" value="ECO:0007669"/>
    <property type="project" value="UniProtKB-SubCell"/>
</dbReference>
<accession>A0A8H4ULV1</accession>
<dbReference type="EC" id="2.3.-.-" evidence="9"/>
<comment type="function">
    <text evidence="9">A acetyltransferase, which acetylates the inositol ring of phosphatidylinositol during biosynthesis of GPI-anchor.</text>
</comment>
<dbReference type="Pfam" id="PF06423">
    <property type="entry name" value="GWT1"/>
    <property type="match status" value="1"/>
</dbReference>
<dbReference type="PANTHER" id="PTHR20661">
    <property type="entry name" value="PHOSPHATIDYLINOSITOL-GLYCAN BIOSYNTHESIS CLASS W PROTEIN"/>
    <property type="match status" value="1"/>
</dbReference>
<sequence length="590" mass="64679">MPAGTVSLVRGARDALAVHMCRCILLVGQPGRSLGGPRSRNWGSPSKAEHPTSLVKFDRCRYLFSPLHCSLCAHTNLELWKCVEALPFLQLVMSNSASYKQQKEDFVSNLSGGSVAEINYVTSVAAVALVLWSVLQSRQSFFEPYTLLAFAVDFLLNVGAILLSTTLYSNSPLLLNLLLIAPAILIFTLPTNSTNRKKKAKVPLNARSGGSGQLDVLSTKPFLTNFRGCMMIVTCVAILAVDFRLFPRRFAKVETWGTSLMDLGVGSFVFAGGLVAARPVLREKATGRTTGRATSVIHRIIHSMRHSIPLLVLGLIRLLSVKGLDYAEHVTEYGVHWNFFFTLGFLPPFVAIFQAALRWIPSFAALSLLIGVSYQVLLETTDLKAYVLTAPRTDLISMNREGIFSFFGYLAIFLAGQDVGMFAIPRNISPKSTASPGAQRNTLLMTMAVWGGVWTGLYLLSTSYTYGFGLTVSRRLANLPYVLWVIAFNTMQVFGFAVVDTVFFPAFYNAQDAKSEKEAYIKSTSRVIRAYNRNGLAVFLLANLLTGLVNMTFRTLDASPVQTIGILVAYMSTVTGVAVALDSYNISIKL</sequence>
<dbReference type="PANTHER" id="PTHR20661:SF0">
    <property type="entry name" value="PHOSPHATIDYLINOSITOL-GLYCAN BIOSYNTHESIS CLASS W PROTEIN"/>
    <property type="match status" value="1"/>
</dbReference>
<feature type="transmembrane region" description="Helical" evidence="9">
    <location>
        <begin position="173"/>
        <end position="191"/>
    </location>
</feature>
<gene>
    <name evidence="10" type="ORF">FZEAL_4752</name>
</gene>
<feature type="transmembrane region" description="Helical" evidence="9">
    <location>
        <begin position="531"/>
        <end position="549"/>
    </location>
</feature>
<evidence type="ECO:0000256" key="3">
    <source>
        <dbReference type="ARBA" id="ARBA00004687"/>
    </source>
</evidence>
<dbReference type="InterPro" id="IPR009447">
    <property type="entry name" value="PIGW/GWT1"/>
</dbReference>
<protein>
    <recommendedName>
        <fullName evidence="9">GPI-anchored wall transfer protein</fullName>
        <ecNumber evidence="9">2.3.-.-</ecNumber>
    </recommendedName>
</protein>
<feature type="transmembrane region" description="Helical" evidence="9">
    <location>
        <begin position="481"/>
        <end position="510"/>
    </location>
</feature>
<dbReference type="GO" id="GO:0006506">
    <property type="term" value="P:GPI anchor biosynthetic process"/>
    <property type="evidence" value="ECO:0007669"/>
    <property type="project" value="UniProtKB-UniPathway"/>
</dbReference>
<feature type="transmembrane region" description="Helical" evidence="9">
    <location>
        <begin position="147"/>
        <end position="167"/>
    </location>
</feature>
<feature type="transmembrane region" description="Helical" evidence="9">
    <location>
        <begin position="302"/>
        <end position="321"/>
    </location>
</feature>
<dbReference type="GO" id="GO:0032216">
    <property type="term" value="F:glucosaminyl-phosphatidylinositol O-acyltransferase activity"/>
    <property type="evidence" value="ECO:0007669"/>
    <property type="project" value="TreeGrafter"/>
</dbReference>
<dbReference type="UniPathway" id="UPA00196"/>
<keyword evidence="6 9" id="KW-0812">Transmembrane</keyword>
<comment type="subcellular location">
    <subcellularLocation>
        <location evidence="2 9">Endoplasmic reticulum membrane</location>
        <topology evidence="2 9">Multi-pass membrane protein</topology>
    </subcellularLocation>
</comment>
<comment type="function">
    <text evidence="1">Probable acetyltransferase, which acetylates the inositol ring of phosphatidylinositol during biosynthesis of GPI-anchor.</text>
</comment>
<feature type="transmembrane region" description="Helical" evidence="9">
    <location>
        <begin position="228"/>
        <end position="247"/>
    </location>
</feature>
<dbReference type="EMBL" id="JABEYC010000328">
    <property type="protein sequence ID" value="KAF4978955.1"/>
    <property type="molecule type" value="Genomic_DNA"/>
</dbReference>
<comment type="pathway">
    <text evidence="3 9">Glycolipid biosynthesis; glycosylphosphatidylinositol-anchor biosynthesis.</text>
</comment>
<dbReference type="AlphaFoldDB" id="A0A8H4ULV1"/>
<evidence type="ECO:0000256" key="1">
    <source>
        <dbReference type="ARBA" id="ARBA00002531"/>
    </source>
</evidence>
<evidence type="ECO:0000313" key="11">
    <source>
        <dbReference type="Proteomes" id="UP000635477"/>
    </source>
</evidence>
<evidence type="ECO:0000313" key="10">
    <source>
        <dbReference type="EMBL" id="KAF4978955.1"/>
    </source>
</evidence>
<feature type="transmembrane region" description="Helical" evidence="9">
    <location>
        <begin position="359"/>
        <end position="377"/>
    </location>
</feature>
<keyword evidence="9" id="KW-0012">Acyltransferase</keyword>
<evidence type="ECO:0000256" key="4">
    <source>
        <dbReference type="ARBA" id="ARBA00007559"/>
    </source>
</evidence>
<keyword evidence="5 9" id="KW-0337">GPI-anchor biosynthesis</keyword>
<evidence type="ECO:0000256" key="6">
    <source>
        <dbReference type="ARBA" id="ARBA00022692"/>
    </source>
</evidence>
<name>A0A8H4ULV1_9HYPO</name>
<comment type="similarity">
    <text evidence="4 9">Belongs to the PIGW family.</text>
</comment>
<feature type="transmembrane region" description="Helical" evidence="9">
    <location>
        <begin position="333"/>
        <end position="352"/>
    </location>
</feature>
<feature type="transmembrane region" description="Helical" evidence="9">
    <location>
        <begin position="443"/>
        <end position="461"/>
    </location>
</feature>
<dbReference type="GO" id="GO:0072659">
    <property type="term" value="P:protein localization to plasma membrane"/>
    <property type="evidence" value="ECO:0007669"/>
    <property type="project" value="TreeGrafter"/>
</dbReference>
<dbReference type="OrthoDB" id="15270at2759"/>
<feature type="transmembrane region" description="Helical" evidence="9">
    <location>
        <begin position="561"/>
        <end position="581"/>
    </location>
</feature>
<feature type="transmembrane region" description="Helical" evidence="9">
    <location>
        <begin position="403"/>
        <end position="423"/>
    </location>
</feature>
<reference evidence="10" key="1">
    <citation type="journal article" date="2020" name="BMC Genomics">
        <title>Correction to: Identification and distribution of gene clusters required for synthesis of sphingolipid metabolism inhibitors in diverse species of the filamentous fungus Fusarium.</title>
        <authorList>
            <person name="Kim H.S."/>
            <person name="Lohmar J.M."/>
            <person name="Busman M."/>
            <person name="Brown D.W."/>
            <person name="Naumann T.A."/>
            <person name="Divon H.H."/>
            <person name="Lysoe E."/>
            <person name="Uhlig S."/>
            <person name="Proctor R.H."/>
        </authorList>
    </citation>
    <scope>NUCLEOTIDE SEQUENCE</scope>
    <source>
        <strain evidence="10">NRRL 22465</strain>
    </source>
</reference>
<dbReference type="Proteomes" id="UP000635477">
    <property type="component" value="Unassembled WGS sequence"/>
</dbReference>
<keyword evidence="9" id="KW-0808">Transferase</keyword>